<keyword evidence="2" id="KW-1185">Reference proteome</keyword>
<accession>A0A067GHV5</accession>
<evidence type="ECO:0000313" key="2">
    <source>
        <dbReference type="Proteomes" id="UP000027120"/>
    </source>
</evidence>
<protein>
    <submittedName>
        <fullName evidence="1">Uncharacterized protein</fullName>
    </submittedName>
</protein>
<dbReference type="EMBL" id="KK784883">
    <property type="protein sequence ID" value="KDO74936.1"/>
    <property type="molecule type" value="Genomic_DNA"/>
</dbReference>
<proteinExistence type="predicted"/>
<evidence type="ECO:0000313" key="1">
    <source>
        <dbReference type="EMBL" id="KDO74936.1"/>
    </source>
</evidence>
<reference evidence="1 2" key="1">
    <citation type="submission" date="2014-04" db="EMBL/GenBank/DDBJ databases">
        <authorList>
            <consortium name="International Citrus Genome Consortium"/>
            <person name="Gmitter F."/>
            <person name="Chen C."/>
            <person name="Farmerie W."/>
            <person name="Harkins T."/>
            <person name="Desany B."/>
            <person name="Mohiuddin M."/>
            <person name="Kodira C."/>
            <person name="Borodovsky M."/>
            <person name="Lomsadze A."/>
            <person name="Burns P."/>
            <person name="Jenkins J."/>
            <person name="Prochnik S."/>
            <person name="Shu S."/>
            <person name="Chapman J."/>
            <person name="Pitluck S."/>
            <person name="Schmutz J."/>
            <person name="Rokhsar D."/>
        </authorList>
    </citation>
    <scope>NUCLEOTIDE SEQUENCE</scope>
</reference>
<organism evidence="1 2">
    <name type="scientific">Citrus sinensis</name>
    <name type="common">Sweet orange</name>
    <name type="synonym">Citrus aurantium var. sinensis</name>
    <dbReference type="NCBI Taxonomy" id="2711"/>
    <lineage>
        <taxon>Eukaryota</taxon>
        <taxon>Viridiplantae</taxon>
        <taxon>Streptophyta</taxon>
        <taxon>Embryophyta</taxon>
        <taxon>Tracheophyta</taxon>
        <taxon>Spermatophyta</taxon>
        <taxon>Magnoliopsida</taxon>
        <taxon>eudicotyledons</taxon>
        <taxon>Gunneridae</taxon>
        <taxon>Pentapetalae</taxon>
        <taxon>rosids</taxon>
        <taxon>malvids</taxon>
        <taxon>Sapindales</taxon>
        <taxon>Rutaceae</taxon>
        <taxon>Aurantioideae</taxon>
        <taxon>Citrus</taxon>
    </lineage>
</organism>
<dbReference type="Proteomes" id="UP000027120">
    <property type="component" value="Unassembled WGS sequence"/>
</dbReference>
<name>A0A067GHV5_CITSI</name>
<dbReference type="AlphaFoldDB" id="A0A067GHV5"/>
<gene>
    <name evidence="1" type="ORF">CISIN_1g0286152mg</name>
</gene>
<sequence>RFTNARMFNGEDAALCLLQQLQ</sequence>
<feature type="non-terminal residue" evidence="1">
    <location>
        <position position="1"/>
    </location>
</feature>